<dbReference type="Proteomes" id="UP000242180">
    <property type="component" value="Unassembled WGS sequence"/>
</dbReference>
<dbReference type="EMBL" id="MCGN01000013">
    <property type="protein sequence ID" value="ORY89894.1"/>
    <property type="molecule type" value="Genomic_DNA"/>
</dbReference>
<comment type="caution">
    <text evidence="2">The sequence shown here is derived from an EMBL/GenBank/DDBJ whole genome shotgun (WGS) entry which is preliminary data.</text>
</comment>
<evidence type="ECO:0000313" key="3">
    <source>
        <dbReference type="Proteomes" id="UP000242180"/>
    </source>
</evidence>
<evidence type="ECO:0000256" key="1">
    <source>
        <dbReference type="SAM" id="MobiDB-lite"/>
    </source>
</evidence>
<accession>A0A1X2H0L0</accession>
<gene>
    <name evidence="2" type="ORF">BCR43DRAFT_117696</name>
</gene>
<feature type="compositionally biased region" description="Polar residues" evidence="1">
    <location>
        <begin position="16"/>
        <end position="29"/>
    </location>
</feature>
<evidence type="ECO:0000313" key="2">
    <source>
        <dbReference type="EMBL" id="ORY89894.1"/>
    </source>
</evidence>
<protein>
    <submittedName>
        <fullName evidence="2">Uncharacterized protein</fullName>
    </submittedName>
</protein>
<dbReference type="OrthoDB" id="10653177at2759"/>
<sequence>MSTQDNGKTIDIDPTESLSSAELQPNSEDIPSVDAPLDALKLDATNGSEDTRLESVELHRPEENARDNRPQPIQTSAAEGPIPADANMADYVTPPSPGASPLSDPAYRKALEEDAIRTNTIPTLHVDLKNVKANTLTPKEQEKQGKSHQVQVMNAQVANLTDESMLEGIQALLNNKFSAAQSIFKSHAREYVQAVAINRI</sequence>
<dbReference type="InParanoid" id="A0A1X2H0L0"/>
<dbReference type="AlphaFoldDB" id="A0A1X2H0L0"/>
<feature type="compositionally biased region" description="Basic and acidic residues" evidence="1">
    <location>
        <begin position="49"/>
        <end position="69"/>
    </location>
</feature>
<reference evidence="2 3" key="1">
    <citation type="submission" date="2016-07" db="EMBL/GenBank/DDBJ databases">
        <title>Pervasive Adenine N6-methylation of Active Genes in Fungi.</title>
        <authorList>
            <consortium name="DOE Joint Genome Institute"/>
            <person name="Mondo S.J."/>
            <person name="Dannebaum R.O."/>
            <person name="Kuo R.C."/>
            <person name="Labutti K."/>
            <person name="Haridas S."/>
            <person name="Kuo A."/>
            <person name="Salamov A."/>
            <person name="Ahrendt S.R."/>
            <person name="Lipzen A."/>
            <person name="Sullivan W."/>
            <person name="Andreopoulos W.B."/>
            <person name="Clum A."/>
            <person name="Lindquist E."/>
            <person name="Daum C."/>
            <person name="Ramamoorthy G.K."/>
            <person name="Gryganskyi A."/>
            <person name="Culley D."/>
            <person name="Magnuson J.K."/>
            <person name="James T.Y."/>
            <person name="O'Malley M.A."/>
            <person name="Stajich J.E."/>
            <person name="Spatafora J.W."/>
            <person name="Visel A."/>
            <person name="Grigoriev I.V."/>
        </authorList>
    </citation>
    <scope>NUCLEOTIDE SEQUENCE [LARGE SCALE GENOMIC DNA]</scope>
    <source>
        <strain evidence="2 3">NRRL 2496</strain>
    </source>
</reference>
<name>A0A1X2H0L0_SYNRA</name>
<feature type="region of interest" description="Disordered" evidence="1">
    <location>
        <begin position="1"/>
        <end position="105"/>
    </location>
</feature>
<keyword evidence="3" id="KW-1185">Reference proteome</keyword>
<organism evidence="2 3">
    <name type="scientific">Syncephalastrum racemosum</name>
    <name type="common">Filamentous fungus</name>
    <dbReference type="NCBI Taxonomy" id="13706"/>
    <lineage>
        <taxon>Eukaryota</taxon>
        <taxon>Fungi</taxon>
        <taxon>Fungi incertae sedis</taxon>
        <taxon>Mucoromycota</taxon>
        <taxon>Mucoromycotina</taxon>
        <taxon>Mucoromycetes</taxon>
        <taxon>Mucorales</taxon>
        <taxon>Syncephalastraceae</taxon>
        <taxon>Syncephalastrum</taxon>
    </lineage>
</organism>
<proteinExistence type="predicted"/>